<accession>A0A9D1CL39</accession>
<dbReference type="Proteomes" id="UP000886725">
    <property type="component" value="Unassembled WGS sequence"/>
</dbReference>
<dbReference type="AlphaFoldDB" id="A0A9D1CL39"/>
<feature type="non-terminal residue" evidence="1">
    <location>
        <position position="1"/>
    </location>
</feature>
<sequence>KGVETNNDYSETKVLEIYDNSGSATVYIDFNNGYTSPVDLMENVQPLNISNATEDNPYRLTIPKASGLSVYVVDGNNNAAFVTRVTINQ</sequence>
<organism evidence="1 2">
    <name type="scientific">Candidatus Faecenecus gallistercoris</name>
    <dbReference type="NCBI Taxonomy" id="2840793"/>
    <lineage>
        <taxon>Bacteria</taxon>
        <taxon>Bacillati</taxon>
        <taxon>Bacillota</taxon>
        <taxon>Bacillota incertae sedis</taxon>
        <taxon>Candidatus Faecenecus</taxon>
    </lineage>
</organism>
<evidence type="ECO:0000313" key="2">
    <source>
        <dbReference type="Proteomes" id="UP000886725"/>
    </source>
</evidence>
<gene>
    <name evidence="1" type="ORF">IAC85_01455</name>
</gene>
<comment type="caution">
    <text evidence="1">The sequence shown here is derived from an EMBL/GenBank/DDBJ whole genome shotgun (WGS) entry which is preliminary data.</text>
</comment>
<proteinExistence type="predicted"/>
<evidence type="ECO:0000313" key="1">
    <source>
        <dbReference type="EMBL" id="HIQ64384.1"/>
    </source>
</evidence>
<reference evidence="1" key="1">
    <citation type="submission" date="2020-10" db="EMBL/GenBank/DDBJ databases">
        <authorList>
            <person name="Gilroy R."/>
        </authorList>
    </citation>
    <scope>NUCLEOTIDE SEQUENCE</scope>
    <source>
        <strain evidence="1">CHK165-10780</strain>
    </source>
</reference>
<dbReference type="EMBL" id="DVFU01000029">
    <property type="protein sequence ID" value="HIQ64384.1"/>
    <property type="molecule type" value="Genomic_DNA"/>
</dbReference>
<reference evidence="1" key="2">
    <citation type="journal article" date="2021" name="PeerJ">
        <title>Extensive microbial diversity within the chicken gut microbiome revealed by metagenomics and culture.</title>
        <authorList>
            <person name="Gilroy R."/>
            <person name="Ravi A."/>
            <person name="Getino M."/>
            <person name="Pursley I."/>
            <person name="Horton D.L."/>
            <person name="Alikhan N.F."/>
            <person name="Baker D."/>
            <person name="Gharbi K."/>
            <person name="Hall N."/>
            <person name="Watson M."/>
            <person name="Adriaenssens E.M."/>
            <person name="Foster-Nyarko E."/>
            <person name="Jarju S."/>
            <person name="Secka A."/>
            <person name="Antonio M."/>
            <person name="Oren A."/>
            <person name="Chaudhuri R.R."/>
            <person name="La Ragione R."/>
            <person name="Hildebrand F."/>
            <person name="Pallen M.J."/>
        </authorList>
    </citation>
    <scope>NUCLEOTIDE SEQUENCE</scope>
    <source>
        <strain evidence="1">CHK165-10780</strain>
    </source>
</reference>
<name>A0A9D1CL39_9FIRM</name>
<protein>
    <submittedName>
        <fullName evidence="1">Uncharacterized protein</fullName>
    </submittedName>
</protein>